<sequence length="53" mass="5581">SLSNFNISPPPEKLAQGTVQTFISTNTSDIPCSPSPSVTTIASQDEDDNIPMS</sequence>
<dbReference type="Proteomes" id="UP000789920">
    <property type="component" value="Unassembled WGS sequence"/>
</dbReference>
<organism evidence="1 2">
    <name type="scientific">Racocetra persica</name>
    <dbReference type="NCBI Taxonomy" id="160502"/>
    <lineage>
        <taxon>Eukaryota</taxon>
        <taxon>Fungi</taxon>
        <taxon>Fungi incertae sedis</taxon>
        <taxon>Mucoromycota</taxon>
        <taxon>Glomeromycotina</taxon>
        <taxon>Glomeromycetes</taxon>
        <taxon>Diversisporales</taxon>
        <taxon>Gigasporaceae</taxon>
        <taxon>Racocetra</taxon>
    </lineage>
</organism>
<evidence type="ECO:0000313" key="1">
    <source>
        <dbReference type="EMBL" id="CAG8728669.1"/>
    </source>
</evidence>
<evidence type="ECO:0000313" key="2">
    <source>
        <dbReference type="Proteomes" id="UP000789920"/>
    </source>
</evidence>
<name>A0ACA9PYW3_9GLOM</name>
<proteinExistence type="predicted"/>
<dbReference type="EMBL" id="CAJVQC010025055">
    <property type="protein sequence ID" value="CAG8728669.1"/>
    <property type="molecule type" value="Genomic_DNA"/>
</dbReference>
<feature type="non-terminal residue" evidence="1">
    <location>
        <position position="1"/>
    </location>
</feature>
<reference evidence="1" key="1">
    <citation type="submission" date="2021-06" db="EMBL/GenBank/DDBJ databases">
        <authorList>
            <person name="Kallberg Y."/>
            <person name="Tangrot J."/>
            <person name="Rosling A."/>
        </authorList>
    </citation>
    <scope>NUCLEOTIDE SEQUENCE</scope>
    <source>
        <strain evidence="1">MA461A</strain>
    </source>
</reference>
<comment type="caution">
    <text evidence="1">The sequence shown here is derived from an EMBL/GenBank/DDBJ whole genome shotgun (WGS) entry which is preliminary data.</text>
</comment>
<protein>
    <submittedName>
        <fullName evidence="1">9779_t:CDS:1</fullName>
    </submittedName>
</protein>
<accession>A0ACA9PYW3</accession>
<keyword evidence="2" id="KW-1185">Reference proteome</keyword>
<gene>
    <name evidence="1" type="ORF">RPERSI_LOCUS11944</name>
</gene>